<reference evidence="3" key="3">
    <citation type="submission" date="2025-09" db="UniProtKB">
        <authorList>
            <consortium name="Ensembl"/>
        </authorList>
    </citation>
    <scope>IDENTIFICATION</scope>
    <source>
        <strain evidence="3">Brown Norway</strain>
    </source>
</reference>
<protein>
    <submittedName>
        <fullName evidence="3">NADP-dependent oxidoreductase domain containing 1</fullName>
    </submittedName>
</protein>
<dbReference type="PANTHER" id="PTHR11645:SF58">
    <property type="entry name" value="NADP-DEPENDENT OXIDOREDUCTASE DOMAIN-CONTAINING PROTEIN 1"/>
    <property type="match status" value="1"/>
</dbReference>
<dbReference type="eggNOG" id="KOG3124">
    <property type="taxonomic scope" value="Eukaryota"/>
</dbReference>
<dbReference type="Ensembl" id="ENSRNOT00000074037.4">
    <property type="protein sequence ID" value="ENSRNOP00000065836.3"/>
    <property type="gene ID" value="ENSRNOG00000047312.4"/>
</dbReference>
<dbReference type="HOGENOM" id="CLU_075978_0_0_1"/>
<dbReference type="GeneTree" id="ENSGT00950000183044"/>
<dbReference type="Proteomes" id="UP000002494">
    <property type="component" value="Chromosome 6"/>
</dbReference>
<evidence type="ECO:0000313" key="4">
    <source>
        <dbReference type="Proteomes" id="UP000002494"/>
    </source>
</evidence>
<evidence type="ECO:0000313" key="3">
    <source>
        <dbReference type="Ensembl" id="ENSRNOP00000065836.3"/>
    </source>
</evidence>
<dbReference type="Pfam" id="PF03807">
    <property type="entry name" value="F420_oxidored"/>
    <property type="match status" value="1"/>
</dbReference>
<reference evidence="3" key="2">
    <citation type="submission" date="2025-08" db="UniProtKB">
        <authorList>
            <consortium name="Ensembl"/>
        </authorList>
    </citation>
    <scope>IDENTIFICATION</scope>
    <source>
        <strain evidence="3">Brown Norway</strain>
    </source>
</reference>
<reference evidence="3" key="1">
    <citation type="submission" date="2024-01" db="EMBL/GenBank/DDBJ databases">
        <title>GRCr8: a new rat reference genome assembly contstructed from accurate long reads and long range scaffolding.</title>
        <authorList>
            <person name="Doris P.A."/>
            <person name="Kalbfleisch T."/>
            <person name="Li K."/>
            <person name="Howe K."/>
            <person name="Wood J."/>
        </authorList>
    </citation>
    <scope>NUCLEOTIDE SEQUENCE [LARGE SCALE GENOMIC DNA]</scope>
    <source>
        <strain evidence="3">Brown Norway</strain>
    </source>
</reference>
<dbReference type="STRING" id="10116.ENSRNOP00000065836"/>
<dbReference type="SMR" id="M0R8N7"/>
<dbReference type="AlphaFoldDB" id="M0R8N7"/>
<evidence type="ECO:0000259" key="2">
    <source>
        <dbReference type="Pfam" id="PF03807"/>
    </source>
</evidence>
<dbReference type="CTD" id="122945"/>
<dbReference type="GO" id="GO:0004735">
    <property type="term" value="F:pyrroline-5-carboxylate reductase activity"/>
    <property type="evidence" value="ECO:0000318"/>
    <property type="project" value="GO_Central"/>
</dbReference>
<dbReference type="OrthoDB" id="195672at2759"/>
<dbReference type="RGD" id="1589353">
    <property type="gene designation" value="Noxred1"/>
</dbReference>
<sequence length="343" mass="38949">MQKQKYFHPDLVPWKRNVLFQDKAFSSRKLLQELPRTIHSRTVSFDAAATEDEKLTVGVIGCGHIGRQLTNVLLKTVSIPPENLQISTRRPDSLVELRKLGVRCVYDNAAVANWAKVLFLCCLPAQLPNICLEIQSKLDKSCIVYSFVSAITIPRLKTLLNHTNIVRPQYQFVEKFENIWGENEEVPAALRNSSIIRGTCPYNSLGGVILNVKWLEGLCYALINACTSRGVFHSQVLKLLNKLFLSVHLESCKTDPASCPKFQLTDFMNKSYVRNLYKKRPFPWFDLTTVQTKETPFSQHISATRALQDHISLLYCESFGLSIGEEELPYISTVLQPLEEVSD</sequence>
<comment type="similarity">
    <text evidence="1">Belongs to the pyrroline-5-carboxylate reductase family.</text>
</comment>
<accession>M0R8N7</accession>
<dbReference type="Gene3D" id="3.40.50.720">
    <property type="entry name" value="NAD(P)-binding Rossmann-like Domain"/>
    <property type="match status" value="1"/>
</dbReference>
<feature type="domain" description="Pyrroline-5-carboxylate reductase catalytic N-terminal" evidence="2">
    <location>
        <begin position="56"/>
        <end position="143"/>
    </location>
</feature>
<organism evidence="3 4">
    <name type="scientific">Rattus norvegicus</name>
    <name type="common">Rat</name>
    <dbReference type="NCBI Taxonomy" id="10116"/>
    <lineage>
        <taxon>Eukaryota</taxon>
        <taxon>Metazoa</taxon>
        <taxon>Chordata</taxon>
        <taxon>Craniata</taxon>
        <taxon>Vertebrata</taxon>
        <taxon>Euteleostomi</taxon>
        <taxon>Mammalia</taxon>
        <taxon>Eutheria</taxon>
        <taxon>Euarchontoglires</taxon>
        <taxon>Glires</taxon>
        <taxon>Rodentia</taxon>
        <taxon>Myomorpha</taxon>
        <taxon>Muroidea</taxon>
        <taxon>Muridae</taxon>
        <taxon>Murinae</taxon>
        <taxon>Rattus</taxon>
    </lineage>
</organism>
<dbReference type="PANTHER" id="PTHR11645">
    <property type="entry name" value="PYRROLINE-5-CARBOXYLATE REDUCTASE"/>
    <property type="match status" value="1"/>
</dbReference>
<dbReference type="GO" id="GO:0055129">
    <property type="term" value="P:L-proline biosynthetic process"/>
    <property type="evidence" value="ECO:0000318"/>
    <property type="project" value="GO_Central"/>
</dbReference>
<dbReference type="KEGG" id="rno:681924"/>
<dbReference type="Bgee" id="ENSRNOG00000047312">
    <property type="expression patterns" value="Expressed in testis"/>
</dbReference>
<dbReference type="InterPro" id="IPR036291">
    <property type="entry name" value="NAD(P)-bd_dom_sf"/>
</dbReference>
<dbReference type="OMA" id="YCDSFGI"/>
<dbReference type="InterPro" id="IPR028939">
    <property type="entry name" value="P5C_Rdtase_cat_N"/>
</dbReference>
<dbReference type="PaxDb" id="10116-ENSRNOP00000065836"/>
<evidence type="ECO:0000313" key="5">
    <source>
        <dbReference type="RGD" id="1589353"/>
    </source>
</evidence>
<keyword evidence="4" id="KW-1185">Reference proteome</keyword>
<gene>
    <name evidence="3 5" type="primary">Noxred1</name>
    <name evidence="5" type="synonym">LOC681924</name>
</gene>
<dbReference type="AGR" id="RGD:1589353"/>
<name>M0R8N7_RAT</name>
<dbReference type="SUPFAM" id="SSF51735">
    <property type="entry name" value="NAD(P)-binding Rossmann-fold domains"/>
    <property type="match status" value="1"/>
</dbReference>
<evidence type="ECO:0000256" key="1">
    <source>
        <dbReference type="ARBA" id="ARBA00005525"/>
    </source>
</evidence>
<proteinExistence type="inferred from homology"/>